<sequence length="376" mass="42611">MSLEIEQVFFYAKENSKPHKTHNYELVHDEDNPIAIFRRGVKFTIAIRFLGRGFKSDNDLIRLIFNFGPRPNPIQGTQGIIKVDPRKKTQIDDEQRLWFANVLDIGSDTITLEVFVPPSVPVGLWTLQVEASLLNNPENPTVFDSDTEFYIIFNPWNCHDLVYMPEERMLDEFVLTDVGKIWVGPFGTSRGREWVFGQFDACVLPAAMLMFEKSGLSYASRGDPIKVTRMISKMVNSNDDDGILVGRWDGDYADGTAPSAWTGSVPILQEYLDNESSVSYGQCWVFSGVVTTLCRALGIPSRVVSNIVSAHDANATLTVDKYFDANNEELSYDPNNEMGMDSIWNYHVWNDVYMARPDLPPDTAREKDHRASNDKI</sequence>
<dbReference type="InterPro" id="IPR036985">
    <property type="entry name" value="Transglutaminase-like_sf"/>
</dbReference>
<dbReference type="Gene3D" id="2.60.40.10">
    <property type="entry name" value="Immunoglobulins"/>
    <property type="match status" value="1"/>
</dbReference>
<dbReference type="InterPro" id="IPR050779">
    <property type="entry name" value="Transglutaminase"/>
</dbReference>
<dbReference type="InterPro" id="IPR001102">
    <property type="entry name" value="Transglutaminase_N"/>
</dbReference>
<dbReference type="InterPro" id="IPR013808">
    <property type="entry name" value="Transglutaminase_AS"/>
</dbReference>
<proteinExistence type="inferred from homology"/>
<dbReference type="AlphaFoldDB" id="A0AAV8YFW8"/>
<comment type="caution">
    <text evidence="3">The sequence shown here is derived from an EMBL/GenBank/DDBJ whole genome shotgun (WGS) entry which is preliminary data.</text>
</comment>
<evidence type="ECO:0000256" key="1">
    <source>
        <dbReference type="ARBA" id="ARBA00005968"/>
    </source>
</evidence>
<dbReference type="InterPro" id="IPR013783">
    <property type="entry name" value="Ig-like_fold"/>
</dbReference>
<evidence type="ECO:0000313" key="3">
    <source>
        <dbReference type="EMBL" id="KAJ8949950.1"/>
    </source>
</evidence>
<keyword evidence="4" id="KW-1185">Reference proteome</keyword>
<dbReference type="InterPro" id="IPR002931">
    <property type="entry name" value="Transglutaminase-like"/>
</dbReference>
<dbReference type="Proteomes" id="UP001162162">
    <property type="component" value="Unassembled WGS sequence"/>
</dbReference>
<dbReference type="EMBL" id="JAPWTK010000106">
    <property type="protein sequence ID" value="KAJ8949950.1"/>
    <property type="molecule type" value="Genomic_DNA"/>
</dbReference>
<dbReference type="Gene3D" id="3.90.260.10">
    <property type="entry name" value="Transglutaminase-like"/>
    <property type="match status" value="1"/>
</dbReference>
<gene>
    <name evidence="3" type="ORF">NQ318_002357</name>
</gene>
<dbReference type="SMART" id="SM00460">
    <property type="entry name" value="TGc"/>
    <property type="match status" value="1"/>
</dbReference>
<evidence type="ECO:0000259" key="2">
    <source>
        <dbReference type="SMART" id="SM00460"/>
    </source>
</evidence>
<dbReference type="GO" id="GO:0003810">
    <property type="term" value="F:protein-glutamine gamma-glutamyltransferase activity"/>
    <property type="evidence" value="ECO:0007669"/>
    <property type="project" value="TreeGrafter"/>
</dbReference>
<dbReference type="PANTHER" id="PTHR11590">
    <property type="entry name" value="PROTEIN-GLUTAMINE GAMMA-GLUTAMYLTRANSFERASE"/>
    <property type="match status" value="1"/>
</dbReference>
<dbReference type="PANTHER" id="PTHR11590:SF40">
    <property type="entry name" value="HEMOCYTE PROTEIN-GLUTAMINE GAMMA-GLUTAMYLTRANSFERASE-LIKE PROTEIN"/>
    <property type="match status" value="1"/>
</dbReference>
<dbReference type="SUPFAM" id="SSF81296">
    <property type="entry name" value="E set domains"/>
    <property type="match status" value="1"/>
</dbReference>
<accession>A0AAV8YFW8</accession>
<dbReference type="Pfam" id="PF01841">
    <property type="entry name" value="Transglut_core"/>
    <property type="match status" value="1"/>
</dbReference>
<dbReference type="SUPFAM" id="SSF54001">
    <property type="entry name" value="Cysteine proteinases"/>
    <property type="match status" value="1"/>
</dbReference>
<evidence type="ECO:0000313" key="4">
    <source>
        <dbReference type="Proteomes" id="UP001162162"/>
    </source>
</evidence>
<dbReference type="InterPro" id="IPR014756">
    <property type="entry name" value="Ig_E-set"/>
</dbReference>
<organism evidence="3 4">
    <name type="scientific">Aromia moschata</name>
    <dbReference type="NCBI Taxonomy" id="1265417"/>
    <lineage>
        <taxon>Eukaryota</taxon>
        <taxon>Metazoa</taxon>
        <taxon>Ecdysozoa</taxon>
        <taxon>Arthropoda</taxon>
        <taxon>Hexapoda</taxon>
        <taxon>Insecta</taxon>
        <taxon>Pterygota</taxon>
        <taxon>Neoptera</taxon>
        <taxon>Endopterygota</taxon>
        <taxon>Coleoptera</taxon>
        <taxon>Polyphaga</taxon>
        <taxon>Cucujiformia</taxon>
        <taxon>Chrysomeloidea</taxon>
        <taxon>Cerambycidae</taxon>
        <taxon>Cerambycinae</taxon>
        <taxon>Callichromatini</taxon>
        <taxon>Aromia</taxon>
    </lineage>
</organism>
<feature type="domain" description="Transglutaminase-like" evidence="2">
    <location>
        <begin position="275"/>
        <end position="365"/>
    </location>
</feature>
<dbReference type="Pfam" id="PF00868">
    <property type="entry name" value="Transglut_N"/>
    <property type="match status" value="1"/>
</dbReference>
<dbReference type="PROSITE" id="PS00547">
    <property type="entry name" value="TRANSGLUTAMINASES"/>
    <property type="match status" value="1"/>
</dbReference>
<dbReference type="InterPro" id="IPR038765">
    <property type="entry name" value="Papain-like_cys_pep_sf"/>
</dbReference>
<comment type="similarity">
    <text evidence="1">Belongs to the transglutaminase superfamily. Transglutaminase family.</text>
</comment>
<name>A0AAV8YFW8_9CUCU</name>
<protein>
    <recommendedName>
        <fullName evidence="2">Transglutaminase-like domain-containing protein</fullName>
    </recommendedName>
</protein>
<reference evidence="3" key="1">
    <citation type="journal article" date="2023" name="Insect Mol. Biol.">
        <title>Genome sequencing provides insights into the evolution of gene families encoding plant cell wall-degrading enzymes in longhorned beetles.</title>
        <authorList>
            <person name="Shin N.R."/>
            <person name="Okamura Y."/>
            <person name="Kirsch R."/>
            <person name="Pauchet Y."/>
        </authorList>
    </citation>
    <scope>NUCLEOTIDE SEQUENCE</scope>
    <source>
        <strain evidence="3">AMC_N1</strain>
    </source>
</reference>